<gene>
    <name evidence="4" type="ORF">BG845_05096</name>
</gene>
<dbReference type="Pfam" id="PF02630">
    <property type="entry name" value="SCO1-SenC"/>
    <property type="match status" value="1"/>
</dbReference>
<dbReference type="PANTHER" id="PTHR12151">
    <property type="entry name" value="ELECTRON TRANSPORT PROTIN SCO1/SENC FAMILY MEMBER"/>
    <property type="match status" value="1"/>
</dbReference>
<feature type="binding site" evidence="2">
    <location>
        <position position="39"/>
    </location>
    <ligand>
        <name>Cu cation</name>
        <dbReference type="ChEBI" id="CHEBI:23378"/>
    </ligand>
</feature>
<organism evidence="4 5">
    <name type="scientific">Pseudonocardia autotrophica</name>
    <name type="common">Amycolata autotrophica</name>
    <name type="synonym">Nocardia autotrophica</name>
    <dbReference type="NCBI Taxonomy" id="2074"/>
    <lineage>
        <taxon>Bacteria</taxon>
        <taxon>Bacillati</taxon>
        <taxon>Actinomycetota</taxon>
        <taxon>Actinomycetes</taxon>
        <taxon>Pseudonocardiales</taxon>
        <taxon>Pseudonocardiaceae</taxon>
        <taxon>Pseudonocardia</taxon>
    </lineage>
</organism>
<reference evidence="4 5" key="1">
    <citation type="submission" date="2016-09" db="EMBL/GenBank/DDBJ databases">
        <title>Pseudonocardia autotrophica DSM535, a candidate organism with high potential of specific P450 cytochromes.</title>
        <authorList>
            <person name="Grumaz C."/>
            <person name="Vainshtein Y."/>
            <person name="Kirstahler P."/>
            <person name="Sohn K."/>
        </authorList>
    </citation>
    <scope>NUCLEOTIDE SEQUENCE [LARGE SCALE GENOMIC DNA]</scope>
    <source>
        <strain evidence="4 5">DSM 535</strain>
    </source>
</reference>
<evidence type="ECO:0000313" key="5">
    <source>
        <dbReference type="Proteomes" id="UP000194360"/>
    </source>
</evidence>
<protein>
    <recommendedName>
        <fullName evidence="6">Thioredoxin domain-containing protein</fullName>
    </recommendedName>
</protein>
<dbReference type="EMBL" id="MIGB01000035">
    <property type="protein sequence ID" value="OSY36824.1"/>
    <property type="molecule type" value="Genomic_DNA"/>
</dbReference>
<evidence type="ECO:0008006" key="6">
    <source>
        <dbReference type="Google" id="ProtNLM"/>
    </source>
</evidence>
<dbReference type="PANTHER" id="PTHR12151:SF25">
    <property type="entry name" value="LINALOOL DEHYDRATASE_ISOMERASE DOMAIN-CONTAINING PROTEIN"/>
    <property type="match status" value="1"/>
</dbReference>
<dbReference type="OrthoDB" id="9790194at2"/>
<dbReference type="STRING" id="2074.BG845_05096"/>
<name>A0A1Y2MNJ9_PSEAH</name>
<feature type="binding site" evidence="2">
    <location>
        <position position="43"/>
    </location>
    <ligand>
        <name>Cu cation</name>
        <dbReference type="ChEBI" id="CHEBI:23378"/>
    </ligand>
</feature>
<dbReference type="CDD" id="cd02968">
    <property type="entry name" value="SCO"/>
    <property type="match status" value="1"/>
</dbReference>
<dbReference type="InterPro" id="IPR003782">
    <property type="entry name" value="SCO1/SenC"/>
</dbReference>
<keyword evidence="2" id="KW-0479">Metal-binding</keyword>
<dbReference type="RefSeq" id="WP_085915246.1">
    <property type="nucleotide sequence ID" value="NZ_AP018920.1"/>
</dbReference>
<evidence type="ECO:0000256" key="1">
    <source>
        <dbReference type="ARBA" id="ARBA00010996"/>
    </source>
</evidence>
<keyword evidence="2" id="KW-0186">Copper</keyword>
<evidence type="ECO:0000256" key="3">
    <source>
        <dbReference type="PIRSR" id="PIRSR603782-2"/>
    </source>
</evidence>
<dbReference type="AlphaFoldDB" id="A0A1Y2MNJ9"/>
<comment type="caution">
    <text evidence="4">The sequence shown here is derived from an EMBL/GenBank/DDBJ whole genome shotgun (WGS) entry which is preliminary data.</text>
</comment>
<accession>A0A1Y2MNJ9</accession>
<dbReference type="SUPFAM" id="SSF52833">
    <property type="entry name" value="Thioredoxin-like"/>
    <property type="match status" value="1"/>
</dbReference>
<dbReference type="Gene3D" id="3.40.30.10">
    <property type="entry name" value="Glutaredoxin"/>
    <property type="match status" value="1"/>
</dbReference>
<keyword evidence="3" id="KW-1015">Disulfide bond</keyword>
<proteinExistence type="inferred from homology"/>
<comment type="similarity">
    <text evidence="1">Belongs to the SCO1/2 family.</text>
</comment>
<evidence type="ECO:0000256" key="2">
    <source>
        <dbReference type="PIRSR" id="PIRSR603782-1"/>
    </source>
</evidence>
<sequence length="166" mass="17989">MSAPPIRATYTLVDHDDRAVTEASYRGRWQLVQFGFTGCRVVCPRALAKLSGVLDEVDAVAGADALVPLYITVDPERDSPEVLKAFLAGSHPRFTGLTGTTAQVEAAKSSFRIFTRRRAAPEGYDVAHTAITYLLDPEGRPARHWADTVDGPVLRDDLIGLLEPAG</sequence>
<feature type="binding site" evidence="2">
    <location>
        <position position="128"/>
    </location>
    <ligand>
        <name>Cu cation</name>
        <dbReference type="ChEBI" id="CHEBI:23378"/>
    </ligand>
</feature>
<evidence type="ECO:0000313" key="4">
    <source>
        <dbReference type="EMBL" id="OSY36824.1"/>
    </source>
</evidence>
<dbReference type="InterPro" id="IPR036249">
    <property type="entry name" value="Thioredoxin-like_sf"/>
</dbReference>
<dbReference type="GO" id="GO:0046872">
    <property type="term" value="F:metal ion binding"/>
    <property type="evidence" value="ECO:0007669"/>
    <property type="project" value="UniProtKB-KW"/>
</dbReference>
<keyword evidence="5" id="KW-1185">Reference proteome</keyword>
<feature type="disulfide bond" description="Redox-active" evidence="3">
    <location>
        <begin position="39"/>
        <end position="43"/>
    </location>
</feature>
<dbReference type="FunFam" id="3.40.30.10:FF:000013">
    <property type="entry name" value="Blast:Protein SCO1 homolog, mitochondrial"/>
    <property type="match status" value="1"/>
</dbReference>
<dbReference type="Proteomes" id="UP000194360">
    <property type="component" value="Unassembled WGS sequence"/>
</dbReference>